<gene>
    <name evidence="5" type="ORF">SAMN04488124_3293</name>
</gene>
<dbReference type="InterPro" id="IPR000700">
    <property type="entry name" value="PAS-assoc_C"/>
</dbReference>
<dbReference type="PROSITE" id="PS50113">
    <property type="entry name" value="PAC"/>
    <property type="match status" value="1"/>
</dbReference>
<name>A0A1I6IJG7_9EURY</name>
<dbReference type="Proteomes" id="UP000243250">
    <property type="component" value="Unassembled WGS sequence"/>
</dbReference>
<accession>A0A1I6IJG7</accession>
<sequence length="187" mass="20916">MALRRTLATLFDADERTFRTEAKPLLREHGPGAARVERAVADGLAELDAGVDTDVRSGLTARERELVWRVWVFDDAPFGLTLSGPAYQDNPIRVANRTWRDLTGYSMSDLHGENPRLLQGAQTERPAVERLHEAVDIWESVTVELTNYRRDGTPFRNRVSLTPLEDESGTVTNWLGVQEAVGSRASE</sequence>
<dbReference type="SUPFAM" id="SSF55785">
    <property type="entry name" value="PYP-like sensor domain (PAS domain)"/>
    <property type="match status" value="1"/>
</dbReference>
<keyword evidence="3" id="KW-0157">Chromophore</keyword>
<dbReference type="Pfam" id="PF13426">
    <property type="entry name" value="PAS_9"/>
    <property type="match status" value="1"/>
</dbReference>
<dbReference type="PANTHER" id="PTHR47429">
    <property type="entry name" value="PROTEIN TWIN LOV 1"/>
    <property type="match status" value="1"/>
</dbReference>
<dbReference type="EMBL" id="FOYS01000006">
    <property type="protein sequence ID" value="SFR66856.1"/>
    <property type="molecule type" value="Genomic_DNA"/>
</dbReference>
<dbReference type="SMART" id="SM00086">
    <property type="entry name" value="PAC"/>
    <property type="match status" value="1"/>
</dbReference>
<dbReference type="NCBIfam" id="TIGR00229">
    <property type="entry name" value="sensory_box"/>
    <property type="match status" value="1"/>
</dbReference>
<dbReference type="InterPro" id="IPR000014">
    <property type="entry name" value="PAS"/>
</dbReference>
<dbReference type="InterPro" id="IPR001610">
    <property type="entry name" value="PAC"/>
</dbReference>
<evidence type="ECO:0000313" key="6">
    <source>
        <dbReference type="Proteomes" id="UP000243250"/>
    </source>
</evidence>
<dbReference type="STRING" id="555875.SAMN04488124_3293"/>
<keyword evidence="1" id="KW-0285">Flavoprotein</keyword>
<evidence type="ECO:0000259" key="4">
    <source>
        <dbReference type="PROSITE" id="PS50113"/>
    </source>
</evidence>
<dbReference type="CDD" id="cd00130">
    <property type="entry name" value="PAS"/>
    <property type="match status" value="1"/>
</dbReference>
<proteinExistence type="predicted"/>
<protein>
    <submittedName>
        <fullName evidence="5">PAS domain S-box-containing protein</fullName>
    </submittedName>
</protein>
<reference evidence="6" key="1">
    <citation type="submission" date="2016-10" db="EMBL/GenBank/DDBJ databases">
        <authorList>
            <person name="Varghese N."/>
            <person name="Submissions S."/>
        </authorList>
    </citation>
    <scope>NUCLEOTIDE SEQUENCE [LARGE SCALE GENOMIC DNA]</scope>
    <source>
        <strain evidence="6">CGMCC 1.8711</strain>
    </source>
</reference>
<evidence type="ECO:0000256" key="1">
    <source>
        <dbReference type="ARBA" id="ARBA00022630"/>
    </source>
</evidence>
<dbReference type="Gene3D" id="3.30.450.20">
    <property type="entry name" value="PAS domain"/>
    <property type="match status" value="1"/>
</dbReference>
<evidence type="ECO:0000313" key="5">
    <source>
        <dbReference type="EMBL" id="SFR66856.1"/>
    </source>
</evidence>
<dbReference type="PANTHER" id="PTHR47429:SF2">
    <property type="entry name" value="PROTEIN TWIN LOV 1"/>
    <property type="match status" value="1"/>
</dbReference>
<keyword evidence="6" id="KW-1185">Reference proteome</keyword>
<evidence type="ECO:0000256" key="3">
    <source>
        <dbReference type="ARBA" id="ARBA00022991"/>
    </source>
</evidence>
<feature type="domain" description="PAC" evidence="4">
    <location>
        <begin position="141"/>
        <end position="187"/>
    </location>
</feature>
<keyword evidence="2" id="KW-0288">FMN</keyword>
<dbReference type="OrthoDB" id="8127at2157"/>
<dbReference type="AlphaFoldDB" id="A0A1I6IJG7"/>
<evidence type="ECO:0000256" key="2">
    <source>
        <dbReference type="ARBA" id="ARBA00022643"/>
    </source>
</evidence>
<organism evidence="5 6">
    <name type="scientific">Halogeometricum limi</name>
    <dbReference type="NCBI Taxonomy" id="555875"/>
    <lineage>
        <taxon>Archaea</taxon>
        <taxon>Methanobacteriati</taxon>
        <taxon>Methanobacteriota</taxon>
        <taxon>Stenosarchaea group</taxon>
        <taxon>Halobacteria</taxon>
        <taxon>Halobacteriales</taxon>
        <taxon>Haloferacaceae</taxon>
        <taxon>Halogeometricum</taxon>
    </lineage>
</organism>
<dbReference type="RefSeq" id="WP_089882942.1">
    <property type="nucleotide sequence ID" value="NZ_FOYS01000006.1"/>
</dbReference>
<dbReference type="InterPro" id="IPR035965">
    <property type="entry name" value="PAS-like_dom_sf"/>
</dbReference>